<name>A0A1H5Z2M9_9ACTN</name>
<dbReference type="EMBL" id="FNVO01000004">
    <property type="protein sequence ID" value="SEG30512.1"/>
    <property type="molecule type" value="Genomic_DNA"/>
</dbReference>
<accession>A0A1H5Z2M9</accession>
<keyword evidence="2" id="KW-1185">Reference proteome</keyword>
<reference evidence="2" key="1">
    <citation type="submission" date="2016-10" db="EMBL/GenBank/DDBJ databases">
        <authorList>
            <person name="Varghese N."/>
            <person name="Submissions S."/>
        </authorList>
    </citation>
    <scope>NUCLEOTIDE SEQUENCE [LARGE SCALE GENOMIC DNA]</scope>
    <source>
        <strain evidence="2">DSM 43163</strain>
    </source>
</reference>
<sequence length="105" mass="11405">MSWATSDEVSVLWAEHLGLAFPDDLKGVEIHGEPVALLDAYTAGCVTGYVGGRLSDHQRLVLDDCARALRDLLPRLRHGEGHGYVARLVRMADLILSDSPRVPGS</sequence>
<gene>
    <name evidence="1" type="ORF">SAMN04489712_104311</name>
</gene>
<dbReference type="OrthoDB" id="3478973at2"/>
<organism evidence="1 2">
    <name type="scientific">Thermomonospora echinospora</name>
    <dbReference type="NCBI Taxonomy" id="1992"/>
    <lineage>
        <taxon>Bacteria</taxon>
        <taxon>Bacillati</taxon>
        <taxon>Actinomycetota</taxon>
        <taxon>Actinomycetes</taxon>
        <taxon>Streptosporangiales</taxon>
        <taxon>Thermomonosporaceae</taxon>
        <taxon>Thermomonospora</taxon>
    </lineage>
</organism>
<dbReference type="RefSeq" id="WP_103937749.1">
    <property type="nucleotide sequence ID" value="NZ_FNVO01000004.1"/>
</dbReference>
<dbReference type="AlphaFoldDB" id="A0A1H5Z2M9"/>
<dbReference type="Proteomes" id="UP000236723">
    <property type="component" value="Unassembled WGS sequence"/>
</dbReference>
<evidence type="ECO:0000313" key="2">
    <source>
        <dbReference type="Proteomes" id="UP000236723"/>
    </source>
</evidence>
<evidence type="ECO:0000313" key="1">
    <source>
        <dbReference type="EMBL" id="SEG30512.1"/>
    </source>
</evidence>
<proteinExistence type="predicted"/>
<protein>
    <submittedName>
        <fullName evidence="1">Uncharacterized protein</fullName>
    </submittedName>
</protein>